<evidence type="ECO:0000313" key="1">
    <source>
        <dbReference type="EMBL" id="CAD8106903.1"/>
    </source>
</evidence>
<proteinExistence type="predicted"/>
<keyword evidence="2" id="KW-1185">Reference proteome</keyword>
<dbReference type="AlphaFoldDB" id="A0A8S1PWG0"/>
<dbReference type="Proteomes" id="UP000692954">
    <property type="component" value="Unassembled WGS sequence"/>
</dbReference>
<comment type="caution">
    <text evidence="1">The sequence shown here is derived from an EMBL/GenBank/DDBJ whole genome shotgun (WGS) entry which is preliminary data.</text>
</comment>
<organism evidence="1 2">
    <name type="scientific">Paramecium sonneborni</name>
    <dbReference type="NCBI Taxonomy" id="65129"/>
    <lineage>
        <taxon>Eukaryota</taxon>
        <taxon>Sar</taxon>
        <taxon>Alveolata</taxon>
        <taxon>Ciliophora</taxon>
        <taxon>Intramacronucleata</taxon>
        <taxon>Oligohymenophorea</taxon>
        <taxon>Peniculida</taxon>
        <taxon>Parameciidae</taxon>
        <taxon>Paramecium</taxon>
    </lineage>
</organism>
<name>A0A8S1PWG0_9CILI</name>
<gene>
    <name evidence="1" type="ORF">PSON_ATCC_30995.1.T0880012</name>
</gene>
<accession>A0A8S1PWG0</accession>
<sequence>MPPKKQKTIQPYQQEDKIEYIEQQQNNVNQIVKE</sequence>
<reference evidence="1" key="1">
    <citation type="submission" date="2021-01" db="EMBL/GenBank/DDBJ databases">
        <authorList>
            <consortium name="Genoscope - CEA"/>
            <person name="William W."/>
        </authorList>
    </citation>
    <scope>NUCLEOTIDE SEQUENCE</scope>
</reference>
<dbReference type="EMBL" id="CAJJDN010000088">
    <property type="protein sequence ID" value="CAD8106903.1"/>
    <property type="molecule type" value="Genomic_DNA"/>
</dbReference>
<protein>
    <submittedName>
        <fullName evidence="1">Uncharacterized protein</fullName>
    </submittedName>
</protein>
<evidence type="ECO:0000313" key="2">
    <source>
        <dbReference type="Proteomes" id="UP000692954"/>
    </source>
</evidence>